<feature type="compositionally biased region" description="Basic and acidic residues" evidence="3">
    <location>
        <begin position="46"/>
        <end position="59"/>
    </location>
</feature>
<accession>A0ABR9CPM5</accession>
<dbReference type="EC" id="4.3.2.7" evidence="1"/>
<evidence type="ECO:0000256" key="3">
    <source>
        <dbReference type="SAM" id="MobiDB-lite"/>
    </source>
</evidence>
<dbReference type="EMBL" id="JACYXI010000007">
    <property type="protein sequence ID" value="MBD8892242.1"/>
    <property type="molecule type" value="Genomic_DNA"/>
</dbReference>
<dbReference type="RefSeq" id="WP_192148382.1">
    <property type="nucleotide sequence ID" value="NZ_JACYXI010000007.1"/>
</dbReference>
<dbReference type="InterPro" id="IPR006840">
    <property type="entry name" value="ChaC"/>
</dbReference>
<protein>
    <recommendedName>
        <fullName evidence="1">glutathione-specific gamma-glutamylcyclotransferase</fullName>
        <ecNumber evidence="1">4.3.2.7</ecNumber>
    </recommendedName>
</protein>
<keyword evidence="5" id="KW-1185">Reference proteome</keyword>
<evidence type="ECO:0000313" key="5">
    <source>
        <dbReference type="Proteomes" id="UP000632063"/>
    </source>
</evidence>
<dbReference type="CDD" id="cd06661">
    <property type="entry name" value="GGCT_like"/>
    <property type="match status" value="1"/>
</dbReference>
<dbReference type="Proteomes" id="UP000632063">
    <property type="component" value="Unassembled WGS sequence"/>
</dbReference>
<reference evidence="5" key="1">
    <citation type="submission" date="2020-09" db="EMBL/GenBank/DDBJ databases">
        <title>The genome sequence of strain Labrenzia suaedae 4C16A.</title>
        <authorList>
            <person name="Liu Y."/>
        </authorList>
    </citation>
    <scope>NUCLEOTIDE SEQUENCE [LARGE SCALE GENOMIC DNA]</scope>
    <source>
        <strain evidence="5">4C16A</strain>
    </source>
</reference>
<keyword evidence="2" id="KW-0456">Lyase</keyword>
<evidence type="ECO:0000313" key="4">
    <source>
        <dbReference type="EMBL" id="MBD8892242.1"/>
    </source>
</evidence>
<organism evidence="4 5">
    <name type="scientific">Roseibium litorale</name>
    <dbReference type="NCBI Taxonomy" id="2803841"/>
    <lineage>
        <taxon>Bacteria</taxon>
        <taxon>Pseudomonadati</taxon>
        <taxon>Pseudomonadota</taxon>
        <taxon>Alphaproteobacteria</taxon>
        <taxon>Hyphomicrobiales</taxon>
        <taxon>Stappiaceae</taxon>
        <taxon>Roseibium</taxon>
    </lineage>
</organism>
<comment type="caution">
    <text evidence="4">The sequence shown here is derived from an EMBL/GenBank/DDBJ whole genome shotgun (WGS) entry which is preliminary data.</text>
</comment>
<dbReference type="PANTHER" id="PTHR12192:SF2">
    <property type="entry name" value="GLUTATHIONE-SPECIFIC GAMMA-GLUTAMYLCYCLOTRANSFERASE 2"/>
    <property type="match status" value="1"/>
</dbReference>
<evidence type="ECO:0000256" key="2">
    <source>
        <dbReference type="ARBA" id="ARBA00023239"/>
    </source>
</evidence>
<gene>
    <name evidence="4" type="ORF">IG616_11835</name>
</gene>
<feature type="region of interest" description="Disordered" evidence="3">
    <location>
        <begin position="40"/>
        <end position="59"/>
    </location>
</feature>
<sequence length="244" mass="27777">MFEDPFRHHPALRGKIVPADQSTYRNRDFSDLDERLKENGLPVSMRRSDENREASRRETLAGREGQDMWVFAYGSLMWEPAFHFSEVRRAHLEGYHRRFCLRSEFGRGTPECPGLMAGLDKGGTCDGLAFRIPAEIAEEESHFVWRREMLFFSYVPEFLPVGTEQGRVEALSFVVNPGNPLLLPPMSLDETARIIARAEGHLGPNIDYVEKLASAFELLSIEDAELFELRDKARAYKSAPSGQP</sequence>
<dbReference type="Pfam" id="PF04752">
    <property type="entry name" value="ChaC"/>
    <property type="match status" value="1"/>
</dbReference>
<proteinExistence type="predicted"/>
<dbReference type="InterPro" id="IPR036568">
    <property type="entry name" value="GGCT-like_sf"/>
</dbReference>
<dbReference type="PANTHER" id="PTHR12192">
    <property type="entry name" value="CATION TRANSPORT PROTEIN CHAC-RELATED"/>
    <property type="match status" value="1"/>
</dbReference>
<evidence type="ECO:0000256" key="1">
    <source>
        <dbReference type="ARBA" id="ARBA00012344"/>
    </source>
</evidence>
<dbReference type="SUPFAM" id="SSF110857">
    <property type="entry name" value="Gamma-glutamyl cyclotransferase-like"/>
    <property type="match status" value="1"/>
</dbReference>
<dbReference type="InterPro" id="IPR013024">
    <property type="entry name" value="GGCT-like"/>
</dbReference>
<name>A0ABR9CPM5_9HYPH</name>
<reference evidence="4 5" key="2">
    <citation type="journal article" date="2021" name="Int. J. Syst. Evol. Microbiol.">
        <title>Roseibium litorale sp. nov., isolated from a tidal flat sediment and proposal for the reclassification of Labrenzia polysiphoniae as Roseibium polysiphoniae comb. nov.</title>
        <authorList>
            <person name="Liu Y."/>
            <person name="Pei T."/>
            <person name="Du J."/>
            <person name="Chao M."/>
            <person name="Deng M.R."/>
            <person name="Zhu H."/>
        </authorList>
    </citation>
    <scope>NUCLEOTIDE SEQUENCE [LARGE SCALE GENOMIC DNA]</scope>
    <source>
        <strain evidence="4 5">4C16A</strain>
    </source>
</reference>
<dbReference type="Gene3D" id="3.10.490.10">
    <property type="entry name" value="Gamma-glutamyl cyclotransferase-like"/>
    <property type="match status" value="1"/>
</dbReference>